<sequence length="48" mass="4929">MGRTVGRGVGSRSSLIHKKHKVGKLQAATSPARIKAACIGTALEAVSK</sequence>
<evidence type="ECO:0000256" key="1">
    <source>
        <dbReference type="SAM" id="MobiDB-lite"/>
    </source>
</evidence>
<keyword evidence="3" id="KW-1185">Reference proteome</keyword>
<protein>
    <submittedName>
        <fullName evidence="2">Uncharacterized protein</fullName>
    </submittedName>
</protein>
<proteinExistence type="predicted"/>
<gene>
    <name evidence="2" type="ORF">RR42_s3291</name>
</gene>
<evidence type="ECO:0000313" key="2">
    <source>
        <dbReference type="EMBL" id="AJG24867.1"/>
    </source>
</evidence>
<reference evidence="2 3" key="1">
    <citation type="journal article" date="2015" name="Genome Announc.">
        <title>Complete Genome Sequence of Cupriavidus basilensis 4G11, Isolated from the Oak Ridge Field Research Center Site.</title>
        <authorList>
            <person name="Ray J."/>
            <person name="Waters R.J."/>
            <person name="Skerker J.M."/>
            <person name="Kuehl J.V."/>
            <person name="Price M.N."/>
            <person name="Huang J."/>
            <person name="Chakraborty R."/>
            <person name="Arkin A.P."/>
            <person name="Deutschbauer A."/>
        </authorList>
    </citation>
    <scope>NUCLEOTIDE SEQUENCE [LARGE SCALE GENOMIC DNA]</scope>
    <source>
        <strain evidence="2">4G11</strain>
    </source>
</reference>
<accession>A0A0C4YG91</accession>
<dbReference type="EMBL" id="CP010537">
    <property type="protein sequence ID" value="AJG24867.1"/>
    <property type="molecule type" value="Genomic_DNA"/>
</dbReference>
<dbReference type="KEGG" id="cbw:RR42_s3291"/>
<dbReference type="AlphaFoldDB" id="A0A0C4YG91"/>
<feature type="region of interest" description="Disordered" evidence="1">
    <location>
        <begin position="1"/>
        <end position="22"/>
    </location>
</feature>
<name>A0A0C4YG91_9BURK</name>
<dbReference type="STRING" id="68895.RR42_s3291"/>
<dbReference type="Proteomes" id="UP000031843">
    <property type="component" value="Chromosome secondary"/>
</dbReference>
<evidence type="ECO:0000313" key="3">
    <source>
        <dbReference type="Proteomes" id="UP000031843"/>
    </source>
</evidence>
<organism evidence="2 3">
    <name type="scientific">Cupriavidus basilensis</name>
    <dbReference type="NCBI Taxonomy" id="68895"/>
    <lineage>
        <taxon>Bacteria</taxon>
        <taxon>Pseudomonadati</taxon>
        <taxon>Pseudomonadota</taxon>
        <taxon>Betaproteobacteria</taxon>
        <taxon>Burkholderiales</taxon>
        <taxon>Burkholderiaceae</taxon>
        <taxon>Cupriavidus</taxon>
    </lineage>
</organism>